<feature type="binding site" evidence="2">
    <location>
        <position position="124"/>
    </location>
    <ligand>
        <name>Zn(2+)</name>
        <dbReference type="ChEBI" id="CHEBI:29105"/>
    </ligand>
</feature>
<evidence type="ECO:0000313" key="3">
    <source>
        <dbReference type="EMBL" id="MVS98900.1"/>
    </source>
</evidence>
<comment type="cofactor">
    <cofactor evidence="2">
        <name>Zn(2+)</name>
        <dbReference type="ChEBI" id="CHEBI:29105"/>
    </cofactor>
    <text evidence="2">Binds 1 zinc ion per subunit.</text>
</comment>
<proteinExistence type="inferred from homology"/>
<gene>
    <name evidence="3" type="ORF">GO014_07700</name>
</gene>
<feature type="binding site" evidence="2">
    <location>
        <position position="71"/>
    </location>
    <ligand>
        <name>Zn(2+)</name>
        <dbReference type="ChEBI" id="CHEBI:29105"/>
    </ligand>
</feature>
<name>A0A7X3K3F1_9HYPH</name>
<dbReference type="SMART" id="SM00947">
    <property type="entry name" value="Pro_CA"/>
    <property type="match status" value="1"/>
</dbReference>
<dbReference type="AlphaFoldDB" id="A0A7X3K3F1"/>
<accession>A0A7X3K3F1</accession>
<comment type="caution">
    <text evidence="3">The sequence shown here is derived from an EMBL/GenBank/DDBJ whole genome shotgun (WGS) entry which is preliminary data.</text>
</comment>
<comment type="similarity">
    <text evidence="1">Belongs to the beta-class carbonic anhydrase family.</text>
</comment>
<keyword evidence="2" id="KW-0862">Zinc</keyword>
<feature type="binding site" evidence="2">
    <location>
        <position position="127"/>
    </location>
    <ligand>
        <name>Zn(2+)</name>
        <dbReference type="ChEBI" id="CHEBI:29105"/>
    </ligand>
</feature>
<dbReference type="SUPFAM" id="SSF53056">
    <property type="entry name" value="beta-carbonic anhydrase, cab"/>
    <property type="match status" value="1"/>
</dbReference>
<evidence type="ECO:0000256" key="2">
    <source>
        <dbReference type="PIRSR" id="PIRSR601765-1"/>
    </source>
</evidence>
<dbReference type="InterPro" id="IPR001765">
    <property type="entry name" value="Carbonic_anhydrase"/>
</dbReference>
<dbReference type="NCBIfam" id="NF011765">
    <property type="entry name" value="PRK15219.1"/>
    <property type="match status" value="1"/>
</dbReference>
<dbReference type="Pfam" id="PF00484">
    <property type="entry name" value="Pro_CA"/>
    <property type="match status" value="1"/>
</dbReference>
<feature type="binding site" evidence="2">
    <location>
        <position position="73"/>
    </location>
    <ligand>
        <name>Zn(2+)</name>
        <dbReference type="ChEBI" id="CHEBI:29105"/>
    </ligand>
</feature>
<evidence type="ECO:0000313" key="4">
    <source>
        <dbReference type="Proteomes" id="UP000438106"/>
    </source>
</evidence>
<sequence>MSQFKLSELPELDAEVLTKAQQDSLTPHEVFERLKAGNRRFVAGEVTLRDHTEQVRKAAGGQFPKAVILSCLDSRIPVEDVFDCGIGDIFVARVAGNIANIDIIASMEFACKAAGAKLVLVLGHGLCGAVKGAIDKVELGHLPRLFEKIEPAVERALGDASVADRSSDNASLVQSVVEHNVDLTVENIRMSSEALKAMESDGDIAIVGAVYDMETGSVSWR</sequence>
<dbReference type="Gene3D" id="3.40.1050.10">
    <property type="entry name" value="Carbonic anhydrase"/>
    <property type="match status" value="1"/>
</dbReference>
<organism evidence="3 4">
    <name type="scientific">Devosia marina</name>
    <dbReference type="NCBI Taxonomy" id="2683198"/>
    <lineage>
        <taxon>Bacteria</taxon>
        <taxon>Pseudomonadati</taxon>
        <taxon>Pseudomonadota</taxon>
        <taxon>Alphaproteobacteria</taxon>
        <taxon>Hyphomicrobiales</taxon>
        <taxon>Devosiaceae</taxon>
        <taxon>Devosia</taxon>
    </lineage>
</organism>
<reference evidence="3 4" key="1">
    <citation type="submission" date="2019-12" db="EMBL/GenBank/DDBJ databases">
        <title>Devosia maris sp. nov., isolated from the deep seawater.</title>
        <authorList>
            <person name="Liu Y."/>
        </authorList>
    </citation>
    <scope>NUCLEOTIDE SEQUENCE [LARGE SCALE GENOMIC DNA]</scope>
    <source>
        <strain evidence="3 4">L53-10-65</strain>
    </source>
</reference>
<dbReference type="GO" id="GO:0008270">
    <property type="term" value="F:zinc ion binding"/>
    <property type="evidence" value="ECO:0007669"/>
    <property type="project" value="InterPro"/>
</dbReference>
<dbReference type="PANTHER" id="PTHR11002:SF79">
    <property type="entry name" value="CARBONIC ANHYDRASE 2"/>
    <property type="match status" value="1"/>
</dbReference>
<dbReference type="CDD" id="cd03378">
    <property type="entry name" value="beta_CA_cladeC"/>
    <property type="match status" value="1"/>
</dbReference>
<keyword evidence="4" id="KW-1185">Reference proteome</keyword>
<evidence type="ECO:0000256" key="1">
    <source>
        <dbReference type="ARBA" id="ARBA00006217"/>
    </source>
</evidence>
<protein>
    <submittedName>
        <fullName evidence="3">Carbonic anhydrase</fullName>
    </submittedName>
</protein>
<dbReference type="InterPro" id="IPR036874">
    <property type="entry name" value="Carbonic_anhydrase_sf"/>
</dbReference>
<dbReference type="EMBL" id="WQRF01000001">
    <property type="protein sequence ID" value="MVS98900.1"/>
    <property type="molecule type" value="Genomic_DNA"/>
</dbReference>
<dbReference type="RefSeq" id="WP_114906292.1">
    <property type="nucleotide sequence ID" value="NZ_WQRF01000001.1"/>
</dbReference>
<keyword evidence="2" id="KW-0479">Metal-binding</keyword>
<dbReference type="Proteomes" id="UP000438106">
    <property type="component" value="Unassembled WGS sequence"/>
</dbReference>
<dbReference type="PANTHER" id="PTHR11002">
    <property type="entry name" value="CARBONIC ANHYDRASE"/>
    <property type="match status" value="1"/>
</dbReference>
<dbReference type="GO" id="GO:0004089">
    <property type="term" value="F:carbonate dehydratase activity"/>
    <property type="evidence" value="ECO:0007669"/>
    <property type="project" value="InterPro"/>
</dbReference>